<evidence type="ECO:0000256" key="1">
    <source>
        <dbReference type="SAM" id="Phobius"/>
    </source>
</evidence>
<name>A0A1H5R6D5_9PSEU</name>
<feature type="transmembrane region" description="Helical" evidence="1">
    <location>
        <begin position="33"/>
        <end position="52"/>
    </location>
</feature>
<keyword evidence="1" id="KW-1133">Transmembrane helix</keyword>
<keyword evidence="3" id="KW-1185">Reference proteome</keyword>
<dbReference type="AlphaFoldDB" id="A0A1H5R6D5"/>
<dbReference type="STRING" id="218821.SAMN05421837_10786"/>
<dbReference type="Proteomes" id="UP000198878">
    <property type="component" value="Unassembled WGS sequence"/>
</dbReference>
<sequence>MKTRRPYAEWLPRPEKQAPPWADRATALLDRRFRLWAVVMVLGIFVAVACLFTGEVAAMIVGPVLGAGGVLGAFLPERRLRAARRTGWRTAEVTISLNGGKDNYVLIAVRFADGSRIDLWSRPGSLTVPTLRYPPSLPAIIAGHGPAMSVLVPPNPPARDKPVLFGARAETYRWRPGN</sequence>
<feature type="transmembrane region" description="Helical" evidence="1">
    <location>
        <begin position="58"/>
        <end position="75"/>
    </location>
</feature>
<keyword evidence="1" id="KW-0812">Transmembrane</keyword>
<evidence type="ECO:0000313" key="3">
    <source>
        <dbReference type="Proteomes" id="UP000198878"/>
    </source>
</evidence>
<gene>
    <name evidence="2" type="ORF">SAMN05421837_10786</name>
</gene>
<proteinExistence type="predicted"/>
<evidence type="ECO:0000313" key="2">
    <source>
        <dbReference type="EMBL" id="SEF33879.1"/>
    </source>
</evidence>
<protein>
    <submittedName>
        <fullName evidence="2">Uncharacterized protein</fullName>
    </submittedName>
</protein>
<dbReference type="EMBL" id="FNUJ01000007">
    <property type="protein sequence ID" value="SEF33879.1"/>
    <property type="molecule type" value="Genomic_DNA"/>
</dbReference>
<keyword evidence="1" id="KW-0472">Membrane</keyword>
<accession>A0A1H5R6D5</accession>
<organism evidence="2 3">
    <name type="scientific">Amycolatopsis pretoriensis</name>
    <dbReference type="NCBI Taxonomy" id="218821"/>
    <lineage>
        <taxon>Bacteria</taxon>
        <taxon>Bacillati</taxon>
        <taxon>Actinomycetota</taxon>
        <taxon>Actinomycetes</taxon>
        <taxon>Pseudonocardiales</taxon>
        <taxon>Pseudonocardiaceae</taxon>
        <taxon>Amycolatopsis</taxon>
    </lineage>
</organism>
<reference evidence="3" key="1">
    <citation type="submission" date="2016-10" db="EMBL/GenBank/DDBJ databases">
        <authorList>
            <person name="Varghese N."/>
            <person name="Submissions S."/>
        </authorList>
    </citation>
    <scope>NUCLEOTIDE SEQUENCE [LARGE SCALE GENOMIC DNA]</scope>
    <source>
        <strain evidence="3">DSM 44654</strain>
    </source>
</reference>